<keyword evidence="1" id="KW-1133">Transmembrane helix</keyword>
<dbReference type="EMBL" id="MDYQ01000495">
    <property type="protein sequence ID" value="PRP74166.1"/>
    <property type="molecule type" value="Genomic_DNA"/>
</dbReference>
<feature type="transmembrane region" description="Helical" evidence="1">
    <location>
        <begin position="132"/>
        <end position="152"/>
    </location>
</feature>
<evidence type="ECO:0000313" key="2">
    <source>
        <dbReference type="EMBL" id="PRP74166.1"/>
    </source>
</evidence>
<evidence type="ECO:0000313" key="3">
    <source>
        <dbReference type="Proteomes" id="UP000241769"/>
    </source>
</evidence>
<proteinExistence type="predicted"/>
<feature type="transmembrane region" description="Helical" evidence="1">
    <location>
        <begin position="49"/>
        <end position="72"/>
    </location>
</feature>
<reference evidence="2 3" key="1">
    <citation type="journal article" date="2018" name="Genome Biol. Evol.">
        <title>Multiple Roots of Fruiting Body Formation in Amoebozoa.</title>
        <authorList>
            <person name="Hillmann F."/>
            <person name="Forbes G."/>
            <person name="Novohradska S."/>
            <person name="Ferling I."/>
            <person name="Riege K."/>
            <person name="Groth M."/>
            <person name="Westermann M."/>
            <person name="Marz M."/>
            <person name="Spaller T."/>
            <person name="Winckler T."/>
            <person name="Schaap P."/>
            <person name="Glockner G."/>
        </authorList>
    </citation>
    <scope>NUCLEOTIDE SEQUENCE [LARGE SCALE GENOMIC DNA]</scope>
    <source>
        <strain evidence="2 3">Jena</strain>
    </source>
</reference>
<dbReference type="AlphaFoldDB" id="A0A2P6MR64"/>
<keyword evidence="3" id="KW-1185">Reference proteome</keyword>
<comment type="caution">
    <text evidence="2">The sequence shown here is derived from an EMBL/GenBank/DDBJ whole genome shotgun (WGS) entry which is preliminary data.</text>
</comment>
<name>A0A2P6MR64_9EUKA</name>
<dbReference type="InParanoid" id="A0A2P6MR64"/>
<accession>A0A2P6MR64</accession>
<gene>
    <name evidence="2" type="ORF">PROFUN_16177</name>
</gene>
<sequence>MIWTLLKLGIVFVTCVTYHWNQRISETQNQGIRTLMTLYPGTKTHGLPILMSFHILHTLLTLIKVSVMSFLFSCRKRQDKMIQSTSFSLQKFSMLPLQKKLGIFTPLKKTGAFLELKSSLQRTNPSQMGTQMGFVLGVVIQGINLLYIFFFLPDVKVKVQYLHNVH</sequence>
<evidence type="ECO:0000256" key="1">
    <source>
        <dbReference type="SAM" id="Phobius"/>
    </source>
</evidence>
<organism evidence="2 3">
    <name type="scientific">Planoprotostelium fungivorum</name>
    <dbReference type="NCBI Taxonomy" id="1890364"/>
    <lineage>
        <taxon>Eukaryota</taxon>
        <taxon>Amoebozoa</taxon>
        <taxon>Evosea</taxon>
        <taxon>Variosea</taxon>
        <taxon>Cavosteliida</taxon>
        <taxon>Cavosteliaceae</taxon>
        <taxon>Planoprotostelium</taxon>
    </lineage>
</organism>
<keyword evidence="1" id="KW-0812">Transmembrane</keyword>
<dbReference type="Proteomes" id="UP000241769">
    <property type="component" value="Unassembled WGS sequence"/>
</dbReference>
<protein>
    <submittedName>
        <fullName evidence="2">Uncharacterized protein</fullName>
    </submittedName>
</protein>
<keyword evidence="1" id="KW-0472">Membrane</keyword>